<evidence type="ECO:0000256" key="6">
    <source>
        <dbReference type="ARBA" id="ARBA00023098"/>
    </source>
</evidence>
<comment type="caution">
    <text evidence="14">The sequence shown here is derived from an EMBL/GenBank/DDBJ whole genome shotgun (WGS) entry which is preliminary data.</text>
</comment>
<evidence type="ECO:0000256" key="8">
    <source>
        <dbReference type="ARBA" id="ARBA00023136"/>
    </source>
</evidence>
<evidence type="ECO:0000313" key="14">
    <source>
        <dbReference type="EMBL" id="RWQ95268.1"/>
    </source>
</evidence>
<dbReference type="EMBL" id="RCNU01000006">
    <property type="protein sequence ID" value="RWQ95268.1"/>
    <property type="molecule type" value="Genomic_DNA"/>
</dbReference>
<sequence length="952" mass="106828">MPEQTAMPLGATTDKPSSLWRAWSSATMFEIGALCRAFLLYASTPEINGLESFMELLDSRSDPSKRTRGLITVSNHISVMDDPLMWGALPLRYHYGLPSWNRRWAFGSHDICFQNRPLSAFFTLGQVLPTHRLAHSPHGGVAQPTVTQAIRLLSKGPFPPAPHAAAADRQHWSLHNVCVDPFSDLPTAYHTMGDDSYLAPSAYACNSYSWIHIFPEGKVHQAPHKTMRYFKWGVARLILESSECPDVVPIWLEGTDQVMPESRQFPRFLPRPFKNISVTFGQKADTEAVFGDLRRRWQKLKEKSVKANAGQEPPLGVLTDDLLHGKEAVELRKECTKKVRELVLEVRRSRNLPDEDPKESLVETWIREGPKREGKMKDESWPSLPNFSMPKKHQKYSSIKPTSLPHHSLSPSNHTTRHQHGASSSTPEPSVNDLINHLRRTQVSQSSSGDGAVSLTPRVVPRSVHPSIRNLLELPETPPPRPRPSTRRVGEARIRRTPGPPPPSSWLQGSQSRSDEINHERLGIPAGSGRVLYRLERLPGVTFPAKNSLQHAVLKSLASNWNWHLDYDGEFLNELPTRMKMLLLSYIAVYANDEQSPRNRGQGLRPLFCKEDEGHEWVEHDREVMRLDMSTALGNWISFKQLNAELVVSSSSREALSSVTKADDNVPSSWDAEVEEESDAPATPSLLKSPVQTLLRFENLRFLSLAHPNPASASWVSLLNLLSHLSTLTHLSLAHWPVPTLTPNAMNSRIRHATHRSLTFSYGGTDAYSALENNWAEASSVLRKLSRATYCLKWLDLEGCGEWFGALSWDGIGPGGEIYTSPGPEWNASWRNVEWVGLGPGWLPGGQDSGEYGPSPSKSLHASIHSPLSSSNLPDPDPDPALSWNVEEEREKYRRAKEMEAYRNILDRAKRVQEHIRRVRREEKGKWVHVSFGGDGAEERAMLKKAGVEVGF</sequence>
<dbReference type="Proteomes" id="UP000283841">
    <property type="component" value="Unassembled WGS sequence"/>
</dbReference>
<keyword evidence="6" id="KW-0443">Lipid metabolism</keyword>
<dbReference type="SMART" id="SM00563">
    <property type="entry name" value="PlsC"/>
    <property type="match status" value="1"/>
</dbReference>
<keyword evidence="9" id="KW-0012">Acyltransferase</keyword>
<evidence type="ECO:0000256" key="3">
    <source>
        <dbReference type="ARBA" id="ARBA00022679"/>
    </source>
</evidence>
<keyword evidence="15" id="KW-1185">Reference proteome</keyword>
<dbReference type="PRINTS" id="PR00979">
    <property type="entry name" value="TAFAZZIN"/>
</dbReference>
<dbReference type="Pfam" id="PF01553">
    <property type="entry name" value="Acyltransferase"/>
    <property type="match status" value="1"/>
</dbReference>
<gene>
    <name evidence="14" type="ORF">C8Q69DRAFT_492121</name>
</gene>
<dbReference type="PANTHER" id="PTHR12497">
    <property type="entry name" value="TAZ PROTEIN TAFAZZIN"/>
    <property type="match status" value="1"/>
</dbReference>
<dbReference type="GO" id="GO:0007007">
    <property type="term" value="P:inner mitochondrial membrane organization"/>
    <property type="evidence" value="ECO:0007669"/>
    <property type="project" value="TreeGrafter"/>
</dbReference>
<keyword evidence="8" id="KW-0472">Membrane</keyword>
<evidence type="ECO:0000256" key="9">
    <source>
        <dbReference type="ARBA" id="ARBA00023315"/>
    </source>
</evidence>
<dbReference type="VEuPathDB" id="FungiDB:C8Q69DRAFT_492121"/>
<evidence type="ECO:0000256" key="5">
    <source>
        <dbReference type="ARBA" id="ARBA00022792"/>
    </source>
</evidence>
<dbReference type="GeneID" id="39601437"/>
<dbReference type="GO" id="GO:0005743">
    <property type="term" value="C:mitochondrial inner membrane"/>
    <property type="evidence" value="ECO:0007669"/>
    <property type="project" value="UniProtKB-SubCell"/>
</dbReference>
<reference evidence="14 15" key="1">
    <citation type="journal article" date="2018" name="Front. Microbiol.">
        <title>Genomic and genetic insights into a cosmopolitan fungus, Paecilomyces variotii (Eurotiales).</title>
        <authorList>
            <person name="Urquhart A.S."/>
            <person name="Mondo S.J."/>
            <person name="Makela M.R."/>
            <person name="Hane J.K."/>
            <person name="Wiebenga A."/>
            <person name="He G."/>
            <person name="Mihaltcheva S."/>
            <person name="Pangilinan J."/>
            <person name="Lipzen A."/>
            <person name="Barry K."/>
            <person name="de Vries R.P."/>
            <person name="Grigoriev I.V."/>
            <person name="Idnurm A."/>
        </authorList>
    </citation>
    <scope>NUCLEOTIDE SEQUENCE [LARGE SCALE GENOMIC DNA]</scope>
    <source>
        <strain evidence="14 15">CBS 101075</strain>
    </source>
</reference>
<dbReference type="STRING" id="264951.A0A443HTX2"/>
<evidence type="ECO:0000256" key="7">
    <source>
        <dbReference type="ARBA" id="ARBA00023128"/>
    </source>
</evidence>
<dbReference type="GO" id="GO:0005741">
    <property type="term" value="C:mitochondrial outer membrane"/>
    <property type="evidence" value="ECO:0007669"/>
    <property type="project" value="UniProtKB-SubCell"/>
</dbReference>
<dbReference type="SUPFAM" id="SSF52047">
    <property type="entry name" value="RNI-like"/>
    <property type="match status" value="1"/>
</dbReference>
<dbReference type="RefSeq" id="XP_028484913.1">
    <property type="nucleotide sequence ID" value="XM_028632160.1"/>
</dbReference>
<evidence type="ECO:0000256" key="4">
    <source>
        <dbReference type="ARBA" id="ARBA00022787"/>
    </source>
</evidence>
<evidence type="ECO:0000256" key="11">
    <source>
        <dbReference type="ARBA" id="ARBA00047906"/>
    </source>
</evidence>
<evidence type="ECO:0000256" key="10">
    <source>
        <dbReference type="ARBA" id="ARBA00024323"/>
    </source>
</evidence>
<feature type="region of interest" description="Disordered" evidence="12">
    <location>
        <begin position="659"/>
        <end position="685"/>
    </location>
</feature>
<dbReference type="AlphaFoldDB" id="A0A443HTX2"/>
<organism evidence="14 15">
    <name type="scientific">Byssochlamys spectabilis</name>
    <name type="common">Paecilomyces variotii</name>
    <dbReference type="NCBI Taxonomy" id="264951"/>
    <lineage>
        <taxon>Eukaryota</taxon>
        <taxon>Fungi</taxon>
        <taxon>Dikarya</taxon>
        <taxon>Ascomycota</taxon>
        <taxon>Pezizomycotina</taxon>
        <taxon>Eurotiomycetes</taxon>
        <taxon>Eurotiomycetidae</taxon>
        <taxon>Eurotiales</taxon>
        <taxon>Thermoascaceae</taxon>
        <taxon>Paecilomyces</taxon>
    </lineage>
</organism>
<dbReference type="InterPro" id="IPR000872">
    <property type="entry name" value="Tafazzin"/>
</dbReference>
<evidence type="ECO:0000313" key="15">
    <source>
        <dbReference type="Proteomes" id="UP000283841"/>
    </source>
</evidence>
<keyword evidence="4" id="KW-1000">Mitochondrion outer membrane</keyword>
<comment type="catalytic activity">
    <reaction evidence="11">
        <text>1'-[1,2-diacyl-sn-glycero-3-phospho],3'-[1-acyl-sn-glycero-3-phospho]-glycerol + a 1,2-diacyl-sn-glycero-3-phosphocholine = a cardiolipin + a 1-acyl-sn-glycero-3-phosphocholine</text>
        <dbReference type="Rhea" id="RHEA:33731"/>
        <dbReference type="ChEBI" id="CHEBI:57643"/>
        <dbReference type="ChEBI" id="CHEBI:58168"/>
        <dbReference type="ChEBI" id="CHEBI:62237"/>
        <dbReference type="ChEBI" id="CHEBI:64743"/>
    </reaction>
    <physiologicalReaction direction="left-to-right" evidence="11">
        <dbReference type="Rhea" id="RHEA:33732"/>
    </physiologicalReaction>
    <physiologicalReaction direction="right-to-left" evidence="11">
        <dbReference type="Rhea" id="RHEA:33733"/>
    </physiologicalReaction>
</comment>
<evidence type="ECO:0000259" key="13">
    <source>
        <dbReference type="SMART" id="SM00563"/>
    </source>
</evidence>
<evidence type="ECO:0000256" key="1">
    <source>
        <dbReference type="ARBA" id="ARBA00004137"/>
    </source>
</evidence>
<feature type="compositionally biased region" description="Basic and acidic residues" evidence="12">
    <location>
        <begin position="353"/>
        <end position="380"/>
    </location>
</feature>
<dbReference type="GO" id="GO:0035965">
    <property type="term" value="P:cardiolipin acyl-chain remodeling"/>
    <property type="evidence" value="ECO:0007669"/>
    <property type="project" value="TreeGrafter"/>
</dbReference>
<evidence type="ECO:0000256" key="12">
    <source>
        <dbReference type="SAM" id="MobiDB-lite"/>
    </source>
</evidence>
<feature type="region of interest" description="Disordered" evidence="12">
    <location>
        <begin position="353"/>
        <end position="521"/>
    </location>
</feature>
<comment type="subcellular location">
    <subcellularLocation>
        <location evidence="1">Mitochondrion inner membrane</location>
        <topology evidence="1">Peripheral membrane protein</topology>
        <orientation evidence="1">Intermembrane side</orientation>
    </subcellularLocation>
    <subcellularLocation>
        <location evidence="10">Mitochondrion outer membrane</location>
        <topology evidence="10">Peripheral membrane protein</topology>
        <orientation evidence="10">Intermembrane side</orientation>
    </subcellularLocation>
</comment>
<feature type="region of interest" description="Disordered" evidence="12">
    <location>
        <begin position="846"/>
        <end position="885"/>
    </location>
</feature>
<dbReference type="PANTHER" id="PTHR12497:SF0">
    <property type="entry name" value="TAFAZZIN"/>
    <property type="match status" value="1"/>
</dbReference>
<dbReference type="GO" id="GO:0047184">
    <property type="term" value="F:1-acylglycerophosphocholine O-acyltransferase activity"/>
    <property type="evidence" value="ECO:0007669"/>
    <property type="project" value="TreeGrafter"/>
</dbReference>
<comment type="similarity">
    <text evidence="2">Belongs to the taffazin family.</text>
</comment>
<keyword evidence="5" id="KW-0999">Mitochondrion inner membrane</keyword>
<dbReference type="CDD" id="cd07989">
    <property type="entry name" value="LPLAT_AGPAT-like"/>
    <property type="match status" value="1"/>
</dbReference>
<accession>A0A443HTX2</accession>
<feature type="compositionally biased region" description="Low complexity" evidence="12">
    <location>
        <begin position="401"/>
        <end position="414"/>
    </location>
</feature>
<proteinExistence type="inferred from homology"/>
<protein>
    <submittedName>
        <fullName evidence="14">Tafazzin</fullName>
    </submittedName>
</protein>
<dbReference type="InterPro" id="IPR002123">
    <property type="entry name" value="Plipid/glycerol_acylTrfase"/>
</dbReference>
<feature type="domain" description="Phospholipid/glycerol acyltransferase" evidence="13">
    <location>
        <begin position="70"/>
        <end position="255"/>
    </location>
</feature>
<keyword evidence="3" id="KW-0808">Transferase</keyword>
<dbReference type="SUPFAM" id="SSF69593">
    <property type="entry name" value="Glycerol-3-phosphate (1)-acyltransferase"/>
    <property type="match status" value="1"/>
</dbReference>
<evidence type="ECO:0000256" key="2">
    <source>
        <dbReference type="ARBA" id="ARBA00010524"/>
    </source>
</evidence>
<keyword evidence="7" id="KW-0496">Mitochondrion</keyword>
<name>A0A443HTX2_BYSSP</name>